<evidence type="ECO:0000256" key="1">
    <source>
        <dbReference type="ARBA" id="ARBA00001933"/>
    </source>
</evidence>
<proteinExistence type="inferred from homology"/>
<feature type="active site" description="Nucleophile" evidence="4">
    <location>
        <position position="70"/>
    </location>
</feature>
<accession>A0A246FCD0</accession>
<dbReference type="STRING" id="46680.GCA_000807755_02305"/>
<dbReference type="InterPro" id="IPR001926">
    <property type="entry name" value="TrpB-like_PALP"/>
</dbReference>
<reference evidence="7 8" key="1">
    <citation type="submission" date="2017-06" db="EMBL/GenBank/DDBJ databases">
        <title>Draft genome of Pseudomonas nitroreducens DF05.</title>
        <authorList>
            <person name="Iyer R."/>
        </authorList>
    </citation>
    <scope>NUCLEOTIDE SEQUENCE [LARGE SCALE GENOMIC DNA]</scope>
    <source>
        <strain evidence="7 8">DF05</strain>
    </source>
</reference>
<dbReference type="EMBL" id="NJBA01000002">
    <property type="protein sequence ID" value="OWP51951.1"/>
    <property type="molecule type" value="Genomic_DNA"/>
</dbReference>
<name>A0A246FCD0_PSENT</name>
<keyword evidence="3 5" id="KW-0663">Pyridoxal phosphate</keyword>
<dbReference type="eggNOG" id="COG2515">
    <property type="taxonomic scope" value="Bacteria"/>
</dbReference>
<comment type="cofactor">
    <cofactor evidence="1">
        <name>pyridoxal 5'-phosphate</name>
        <dbReference type="ChEBI" id="CHEBI:597326"/>
    </cofactor>
</comment>
<dbReference type="InterPro" id="IPR027278">
    <property type="entry name" value="ACCD_DCysDesulf"/>
</dbReference>
<feature type="domain" description="Tryptophan synthase beta chain-like PALP" evidence="6">
    <location>
        <begin position="23"/>
        <end position="294"/>
    </location>
</feature>
<dbReference type="PIRSF" id="PIRSF006278">
    <property type="entry name" value="ACCD_DCysDesulf"/>
    <property type="match status" value="1"/>
</dbReference>
<evidence type="ECO:0000256" key="5">
    <source>
        <dbReference type="PIRSR" id="PIRSR006278-2"/>
    </source>
</evidence>
<dbReference type="PANTHER" id="PTHR43780">
    <property type="entry name" value="1-AMINOCYCLOPROPANE-1-CARBOXYLATE DEAMINASE-RELATED"/>
    <property type="match status" value="1"/>
</dbReference>
<organism evidence="7 8">
    <name type="scientific">Pseudomonas nitroreducens</name>
    <dbReference type="NCBI Taxonomy" id="46680"/>
    <lineage>
        <taxon>Bacteria</taxon>
        <taxon>Pseudomonadati</taxon>
        <taxon>Pseudomonadota</taxon>
        <taxon>Gammaproteobacteria</taxon>
        <taxon>Pseudomonadales</taxon>
        <taxon>Pseudomonadaceae</taxon>
        <taxon>Pseudomonas</taxon>
    </lineage>
</organism>
<dbReference type="RefSeq" id="WP_088416805.1">
    <property type="nucleotide sequence ID" value="NZ_NJBA01000002.1"/>
</dbReference>
<dbReference type="InterPro" id="IPR036052">
    <property type="entry name" value="TrpB-like_PALP_sf"/>
</dbReference>
<dbReference type="Pfam" id="PF00291">
    <property type="entry name" value="PALP"/>
    <property type="match status" value="1"/>
</dbReference>
<evidence type="ECO:0000313" key="8">
    <source>
        <dbReference type="Proteomes" id="UP000198145"/>
    </source>
</evidence>
<evidence type="ECO:0000256" key="4">
    <source>
        <dbReference type="PIRSR" id="PIRSR006278-1"/>
    </source>
</evidence>
<dbReference type="PANTHER" id="PTHR43780:SF2">
    <property type="entry name" value="1-AMINOCYCLOPROPANE-1-CARBOXYLATE DEAMINASE-RELATED"/>
    <property type="match status" value="1"/>
</dbReference>
<gene>
    <name evidence="7" type="ORF">CEG18_06735</name>
</gene>
<evidence type="ECO:0000256" key="3">
    <source>
        <dbReference type="ARBA" id="ARBA00022898"/>
    </source>
</evidence>
<protein>
    <submittedName>
        <fullName evidence="7">1-aminocyclopropane-1-carboxylate deaminase</fullName>
    </submittedName>
</protein>
<evidence type="ECO:0000313" key="7">
    <source>
        <dbReference type="EMBL" id="OWP51951.1"/>
    </source>
</evidence>
<sequence>MEFPDWRPEAPLQPVHLDWLDRAGVELALLRLDQVDTLVSGNKWFKLAPYLQQAADLGLDGVMTLGGAHSNHLHAVAAAGARFGFETVGLLRGDEQDNPTVADLRRLGMQLHWLGYDGYRRRHETDFWTPWRQRYPRLLAVGEGGGGLAGAQGCSPLVAQIRGQLGILGWDDYQQLWVACGTGTTLAGLVLGEGGAHPLVGAMAVPPRHGVETQVPELLRAGGASDTGYRLLDASRGGFAQVDATLARFLFATEAECGVPLEPLYTGKLMLALHDEVVAGRIARGTRIVAIHSGGLQGRRALDEKLQTLAAQRE</sequence>
<comment type="similarity">
    <text evidence="2">Belongs to the ACC deaminase/D-cysteine desulfhydrase family.</text>
</comment>
<feature type="modified residue" description="N6-(pyridoxal phosphate)lysine" evidence="5">
    <location>
        <position position="43"/>
    </location>
</feature>
<dbReference type="AlphaFoldDB" id="A0A246FCD0"/>
<evidence type="ECO:0000259" key="6">
    <source>
        <dbReference type="Pfam" id="PF00291"/>
    </source>
</evidence>
<comment type="caution">
    <text evidence="7">The sequence shown here is derived from an EMBL/GenBank/DDBJ whole genome shotgun (WGS) entry which is preliminary data.</text>
</comment>
<dbReference type="SUPFAM" id="SSF53686">
    <property type="entry name" value="Tryptophan synthase beta subunit-like PLP-dependent enzymes"/>
    <property type="match status" value="1"/>
</dbReference>
<dbReference type="GO" id="GO:0019148">
    <property type="term" value="F:D-cysteine desulfhydrase activity"/>
    <property type="evidence" value="ECO:0007669"/>
    <property type="project" value="TreeGrafter"/>
</dbReference>
<evidence type="ECO:0000256" key="2">
    <source>
        <dbReference type="ARBA" id="ARBA00008639"/>
    </source>
</evidence>
<dbReference type="Gene3D" id="3.40.50.1100">
    <property type="match status" value="2"/>
</dbReference>
<dbReference type="Proteomes" id="UP000198145">
    <property type="component" value="Unassembled WGS sequence"/>
</dbReference>